<evidence type="ECO:0000256" key="5">
    <source>
        <dbReference type="ARBA" id="ARBA00022670"/>
    </source>
</evidence>
<keyword evidence="4" id="KW-0964">Secreted</keyword>
<evidence type="ECO:0000256" key="8">
    <source>
        <dbReference type="ARBA" id="ARBA00022801"/>
    </source>
</evidence>
<evidence type="ECO:0000259" key="10">
    <source>
        <dbReference type="SMART" id="SM00235"/>
    </source>
</evidence>
<comment type="caution">
    <text evidence="11">The sequence shown here is derived from an EMBL/GenBank/DDBJ whole genome shotgun (WGS) entry which is preliminary data.</text>
</comment>
<dbReference type="GO" id="GO:0008270">
    <property type="term" value="F:zinc ion binding"/>
    <property type="evidence" value="ECO:0007669"/>
    <property type="project" value="InterPro"/>
</dbReference>
<dbReference type="InterPro" id="IPR006026">
    <property type="entry name" value="Peptidase_Metallo"/>
</dbReference>
<evidence type="ECO:0000256" key="3">
    <source>
        <dbReference type="ARBA" id="ARBA00009490"/>
    </source>
</evidence>
<accession>A0A2S5KIK7</accession>
<evidence type="ECO:0000256" key="1">
    <source>
        <dbReference type="ARBA" id="ARBA00001913"/>
    </source>
</evidence>
<dbReference type="SUPFAM" id="SSF55486">
    <property type="entry name" value="Metalloproteases ('zincins'), catalytic domain"/>
    <property type="match status" value="1"/>
</dbReference>
<evidence type="ECO:0000313" key="12">
    <source>
        <dbReference type="Proteomes" id="UP000238196"/>
    </source>
</evidence>
<keyword evidence="5" id="KW-0645">Protease</keyword>
<reference evidence="11 12" key="1">
    <citation type="submission" date="2018-02" db="EMBL/GenBank/DDBJ databases">
        <title>novel marine gammaproteobacteria from coastal saline agro ecosystem.</title>
        <authorList>
            <person name="Krishnan R."/>
            <person name="Ramesh Kumar N."/>
        </authorList>
    </citation>
    <scope>NUCLEOTIDE SEQUENCE [LARGE SCALE GENOMIC DNA]</scope>
    <source>
        <strain evidence="11 12">228</strain>
    </source>
</reference>
<evidence type="ECO:0000256" key="9">
    <source>
        <dbReference type="ARBA" id="ARBA00022833"/>
    </source>
</evidence>
<dbReference type="GO" id="GO:0005509">
    <property type="term" value="F:calcium ion binding"/>
    <property type="evidence" value="ECO:0007669"/>
    <property type="project" value="InterPro"/>
</dbReference>
<comment type="similarity">
    <text evidence="3">Belongs to the peptidase M10B family.</text>
</comment>
<sequence>MQRSNLARNRFNHEGTMTTLRNSTNTNSFSSVDGSRTVSYINALLEDGSTFKWGGSQGTGANITYSIPGLNSSWPSYGPLDEQSNMSSVSTEVTSTFAAALNSWSNVANITFTQVNETSTSFGDIRLAYYNSMSEGTLGWSYYPGYLDFAGDIWINSDFDWSGDFLTDGSLGLSTLIHEIGHAIGLDHPESNGLTAGYDLSNTIMSYNEHPHAWVYDNAGGYGYVQPSTPMIYDIAAIQYLYGANMSYHAGNNVYEFDPNKPFIETIWDAGGNDTISISNFSLGSTIDLREGHLSSITYNVDSNAGSNDQDLYDGTDNLGIAFNAVIENATGGSGHDIITGNAVDNRLIGNAGNDILTGLDGNDTLNGGIGADQLFGGNGNDRLIGGYGNDNLYGGNGNDYLEGGLGNDILFGNAGDDQIVAGAGHDQLYGQDGSDTLFGGLGNDMLNGGNSNDVLFGQDGNDQLFGGIGADFLSGGNGNDILSGQMGNDVLQGQNGDDTLIGGLGNDRLNGGSGNDTYIFGRGDGQDIINNFDVSKSLDTLLFGDDISNDQLWFSRNDNSLVVSVIGTSDQTSISNWYNGSAFQIDQFQTASGDILLSSQIDNLVNAMAAFNPPATGEVTLNNTDYAGLDTVIAANWNSAAA</sequence>
<dbReference type="InterPro" id="IPR024079">
    <property type="entry name" value="MetalloPept_cat_dom_sf"/>
</dbReference>
<name>A0A2S5KIK7_9PROT</name>
<comment type="cofactor">
    <cofactor evidence="1">
        <name>Ca(2+)</name>
        <dbReference type="ChEBI" id="CHEBI:29108"/>
    </cofactor>
</comment>
<protein>
    <recommendedName>
        <fullName evidence="10">Peptidase metallopeptidase domain-containing protein</fullName>
    </recommendedName>
</protein>
<organism evidence="11 12">
    <name type="scientific">Proteobacteria bacterium 228</name>
    <dbReference type="NCBI Taxonomy" id="2083153"/>
    <lineage>
        <taxon>Bacteria</taxon>
        <taxon>Pseudomonadati</taxon>
        <taxon>Pseudomonadota</taxon>
    </lineage>
</organism>
<dbReference type="Gene3D" id="3.40.390.10">
    <property type="entry name" value="Collagenase (Catalytic Domain)"/>
    <property type="match status" value="1"/>
</dbReference>
<dbReference type="InterPro" id="IPR034033">
    <property type="entry name" value="Serralysin-like"/>
</dbReference>
<dbReference type="GO" id="GO:0005615">
    <property type="term" value="C:extracellular space"/>
    <property type="evidence" value="ECO:0007669"/>
    <property type="project" value="InterPro"/>
</dbReference>
<evidence type="ECO:0000256" key="6">
    <source>
        <dbReference type="ARBA" id="ARBA00022723"/>
    </source>
</evidence>
<evidence type="ECO:0000313" key="11">
    <source>
        <dbReference type="EMBL" id="PPC74654.1"/>
    </source>
</evidence>
<keyword evidence="8" id="KW-0378">Hydrolase</keyword>
<dbReference type="Gene3D" id="2.150.10.10">
    <property type="entry name" value="Serralysin-like metalloprotease, C-terminal"/>
    <property type="match status" value="4"/>
</dbReference>
<feature type="domain" description="Peptidase metallopeptidase" evidence="10">
    <location>
        <begin position="49"/>
        <end position="226"/>
    </location>
</feature>
<dbReference type="AlphaFoldDB" id="A0A2S5KIK7"/>
<evidence type="ECO:0000256" key="2">
    <source>
        <dbReference type="ARBA" id="ARBA00004613"/>
    </source>
</evidence>
<dbReference type="GO" id="GO:0006508">
    <property type="term" value="P:proteolysis"/>
    <property type="evidence" value="ECO:0007669"/>
    <property type="project" value="UniProtKB-KW"/>
</dbReference>
<dbReference type="InterPro" id="IPR001818">
    <property type="entry name" value="Pept_M10_metallopeptidase"/>
</dbReference>
<gene>
    <name evidence="11" type="ORF">C4K68_25410</name>
</gene>
<dbReference type="SUPFAM" id="SSF51120">
    <property type="entry name" value="beta-Roll"/>
    <property type="match status" value="3"/>
</dbReference>
<dbReference type="GO" id="GO:0031012">
    <property type="term" value="C:extracellular matrix"/>
    <property type="evidence" value="ECO:0007669"/>
    <property type="project" value="InterPro"/>
</dbReference>
<dbReference type="OrthoDB" id="480426at2"/>
<dbReference type="Pfam" id="PF00413">
    <property type="entry name" value="Peptidase_M10"/>
    <property type="match status" value="1"/>
</dbReference>
<evidence type="ECO:0000256" key="7">
    <source>
        <dbReference type="ARBA" id="ARBA00022737"/>
    </source>
</evidence>
<comment type="subcellular location">
    <subcellularLocation>
        <location evidence="2">Secreted</location>
    </subcellularLocation>
</comment>
<dbReference type="InterPro" id="IPR010566">
    <property type="entry name" value="Haemolys_ca-bd"/>
</dbReference>
<dbReference type="InterPro" id="IPR001343">
    <property type="entry name" value="Hemolysn_Ca-bd"/>
</dbReference>
<dbReference type="CDD" id="cd04277">
    <property type="entry name" value="ZnMc_serralysin_like"/>
    <property type="match status" value="1"/>
</dbReference>
<dbReference type="EMBL" id="PRLP01000143">
    <property type="protein sequence ID" value="PPC74654.1"/>
    <property type="molecule type" value="Genomic_DNA"/>
</dbReference>
<dbReference type="InterPro" id="IPR013858">
    <property type="entry name" value="Peptidase_M10B_C"/>
</dbReference>
<keyword evidence="9" id="KW-0862">Zinc</keyword>
<dbReference type="Pfam" id="PF06594">
    <property type="entry name" value="HCBP_related"/>
    <property type="match status" value="1"/>
</dbReference>
<proteinExistence type="inferred from homology"/>
<dbReference type="InterPro" id="IPR011049">
    <property type="entry name" value="Serralysin-like_metalloprot_C"/>
</dbReference>
<dbReference type="PANTHER" id="PTHR38340">
    <property type="entry name" value="S-LAYER PROTEIN"/>
    <property type="match status" value="1"/>
</dbReference>
<dbReference type="InterPro" id="IPR018511">
    <property type="entry name" value="Hemolysin-typ_Ca-bd_CS"/>
</dbReference>
<dbReference type="GO" id="GO:0004222">
    <property type="term" value="F:metalloendopeptidase activity"/>
    <property type="evidence" value="ECO:0007669"/>
    <property type="project" value="InterPro"/>
</dbReference>
<dbReference type="Pfam" id="PF00353">
    <property type="entry name" value="HemolysinCabind"/>
    <property type="match status" value="4"/>
</dbReference>
<keyword evidence="7" id="KW-0677">Repeat</keyword>
<dbReference type="Pfam" id="PF08548">
    <property type="entry name" value="Peptidase_M10_C"/>
    <property type="match status" value="1"/>
</dbReference>
<dbReference type="PROSITE" id="PS00330">
    <property type="entry name" value="HEMOLYSIN_CALCIUM"/>
    <property type="match status" value="4"/>
</dbReference>
<dbReference type="SMART" id="SM00235">
    <property type="entry name" value="ZnMc"/>
    <property type="match status" value="1"/>
</dbReference>
<keyword evidence="6" id="KW-0479">Metal-binding</keyword>
<dbReference type="Proteomes" id="UP000238196">
    <property type="component" value="Unassembled WGS sequence"/>
</dbReference>
<dbReference type="InterPro" id="IPR050557">
    <property type="entry name" value="RTX_toxin/Mannuronan_C5-epim"/>
</dbReference>
<dbReference type="PANTHER" id="PTHR38340:SF1">
    <property type="entry name" value="S-LAYER PROTEIN"/>
    <property type="match status" value="1"/>
</dbReference>
<dbReference type="PRINTS" id="PR00313">
    <property type="entry name" value="CABNDNGRPT"/>
</dbReference>
<evidence type="ECO:0000256" key="4">
    <source>
        <dbReference type="ARBA" id="ARBA00022525"/>
    </source>
</evidence>